<name>A0A0A9FLL4_ARUDO</name>
<proteinExistence type="predicted"/>
<evidence type="ECO:0000313" key="1">
    <source>
        <dbReference type="EMBL" id="JAE09163.1"/>
    </source>
</evidence>
<dbReference type="EMBL" id="GBRH01188733">
    <property type="protein sequence ID" value="JAE09163.1"/>
    <property type="molecule type" value="Transcribed_RNA"/>
</dbReference>
<reference evidence="1" key="2">
    <citation type="journal article" date="2015" name="Data Brief">
        <title>Shoot transcriptome of the giant reed, Arundo donax.</title>
        <authorList>
            <person name="Barrero R.A."/>
            <person name="Guerrero F.D."/>
            <person name="Moolhuijzen P."/>
            <person name="Goolsby J.A."/>
            <person name="Tidwell J."/>
            <person name="Bellgard S.E."/>
            <person name="Bellgard M.I."/>
        </authorList>
    </citation>
    <scope>NUCLEOTIDE SEQUENCE</scope>
    <source>
        <tissue evidence="1">Shoot tissue taken approximately 20 cm above the soil surface</tissue>
    </source>
</reference>
<reference evidence="1" key="1">
    <citation type="submission" date="2014-09" db="EMBL/GenBank/DDBJ databases">
        <authorList>
            <person name="Magalhaes I.L.F."/>
            <person name="Oliveira U."/>
            <person name="Santos F.R."/>
            <person name="Vidigal T.H.D.A."/>
            <person name="Brescovit A.D."/>
            <person name="Santos A.J."/>
        </authorList>
    </citation>
    <scope>NUCLEOTIDE SEQUENCE</scope>
    <source>
        <tissue evidence="1">Shoot tissue taken approximately 20 cm above the soil surface</tissue>
    </source>
</reference>
<protein>
    <submittedName>
        <fullName evidence="1">Uncharacterized protein</fullName>
    </submittedName>
</protein>
<sequence length="48" mass="4919">MRTLPRSSLGSLAPYLPVATAAGGLHSSIGIHLFASSALHQSPVHTPL</sequence>
<accession>A0A0A9FLL4</accession>
<organism evidence="1">
    <name type="scientific">Arundo donax</name>
    <name type="common">Giant reed</name>
    <name type="synonym">Donax arundinaceus</name>
    <dbReference type="NCBI Taxonomy" id="35708"/>
    <lineage>
        <taxon>Eukaryota</taxon>
        <taxon>Viridiplantae</taxon>
        <taxon>Streptophyta</taxon>
        <taxon>Embryophyta</taxon>
        <taxon>Tracheophyta</taxon>
        <taxon>Spermatophyta</taxon>
        <taxon>Magnoliopsida</taxon>
        <taxon>Liliopsida</taxon>
        <taxon>Poales</taxon>
        <taxon>Poaceae</taxon>
        <taxon>PACMAD clade</taxon>
        <taxon>Arundinoideae</taxon>
        <taxon>Arundineae</taxon>
        <taxon>Arundo</taxon>
    </lineage>
</organism>
<dbReference type="AlphaFoldDB" id="A0A0A9FLL4"/>